<dbReference type="Proteomes" id="UP001632037">
    <property type="component" value="Unassembled WGS sequence"/>
</dbReference>
<name>A0ABD3F5P5_9STRA</name>
<keyword evidence="1" id="KW-0175">Coiled coil</keyword>
<feature type="coiled-coil region" evidence="1">
    <location>
        <begin position="21"/>
        <end position="48"/>
    </location>
</feature>
<protein>
    <submittedName>
        <fullName evidence="2">Uncharacterized protein</fullName>
    </submittedName>
</protein>
<organism evidence="2 3">
    <name type="scientific">Phytophthora oleae</name>
    <dbReference type="NCBI Taxonomy" id="2107226"/>
    <lineage>
        <taxon>Eukaryota</taxon>
        <taxon>Sar</taxon>
        <taxon>Stramenopiles</taxon>
        <taxon>Oomycota</taxon>
        <taxon>Peronosporomycetes</taxon>
        <taxon>Peronosporales</taxon>
        <taxon>Peronosporaceae</taxon>
        <taxon>Phytophthora</taxon>
    </lineage>
</organism>
<evidence type="ECO:0000313" key="3">
    <source>
        <dbReference type="Proteomes" id="UP001632037"/>
    </source>
</evidence>
<proteinExistence type="predicted"/>
<accession>A0ABD3F5P5</accession>
<evidence type="ECO:0000256" key="1">
    <source>
        <dbReference type="SAM" id="Coils"/>
    </source>
</evidence>
<comment type="caution">
    <text evidence="2">The sequence shown here is derived from an EMBL/GenBank/DDBJ whole genome shotgun (WGS) entry which is preliminary data.</text>
</comment>
<evidence type="ECO:0000313" key="2">
    <source>
        <dbReference type="EMBL" id="KAL3660379.1"/>
    </source>
</evidence>
<keyword evidence="3" id="KW-1185">Reference proteome</keyword>
<sequence length="336" mass="38779">MVNRKNTVCLPTHSQKRIPTYVVRKEEARALAEEVEALQKQLFVLQETRNSGDIQFTEAKNQTLRDFIFRQQLALASTSTMLFNHISSQTENPIKMHIHLPKQWTARRETLVGLKETKFRQCRDYLEARCHNLDMTKDHLSENQYEDADGNFRYQRFDVTRFQGKSLKQVYDALVFFMFNMEISISETLGDITVRDDYDTIDDDAYISNHRLVSKHDGVTTEANAATFAQNCNGLGSSSCAMVATDSIDEDDLHPYSLSEFVRRDVSAAVMLSEEKSRDSSEEDEEVEVVMRRAAFMKIYSPSFDVADNTLATMHERIAQWPKIMLQIVREMIETP</sequence>
<gene>
    <name evidence="2" type="ORF">V7S43_014532</name>
</gene>
<dbReference type="EMBL" id="JBIMZQ010000041">
    <property type="protein sequence ID" value="KAL3660379.1"/>
    <property type="molecule type" value="Genomic_DNA"/>
</dbReference>
<dbReference type="AlphaFoldDB" id="A0ABD3F5P5"/>
<reference evidence="2 3" key="1">
    <citation type="submission" date="2024-09" db="EMBL/GenBank/DDBJ databases">
        <title>Genome sequencing and assembly of Phytophthora oleae, isolate VK10A, causative agent of rot of olive drupes.</title>
        <authorList>
            <person name="Conti Taguali S."/>
            <person name="Riolo M."/>
            <person name="La Spada F."/>
            <person name="Cacciola S.O."/>
            <person name="Dionisio G."/>
        </authorList>
    </citation>
    <scope>NUCLEOTIDE SEQUENCE [LARGE SCALE GENOMIC DNA]</scope>
    <source>
        <strain evidence="2 3">VK10A</strain>
    </source>
</reference>